<comment type="caution">
    <text evidence="16">The sequence shown here is derived from an EMBL/GenBank/DDBJ whole genome shotgun (WGS) entry which is preliminary data.</text>
</comment>
<evidence type="ECO:0000313" key="17">
    <source>
        <dbReference type="Proteomes" id="UP001212997"/>
    </source>
</evidence>
<dbReference type="PANTHER" id="PTHR46300">
    <property type="entry name" value="P450, PUTATIVE (EUROFUNG)-RELATED-RELATED"/>
    <property type="match status" value="1"/>
</dbReference>
<dbReference type="AlphaFoldDB" id="A0AAD5V929"/>
<dbReference type="GO" id="GO:0016020">
    <property type="term" value="C:membrane"/>
    <property type="evidence" value="ECO:0007669"/>
    <property type="project" value="UniProtKB-SubCell"/>
</dbReference>
<organism evidence="16 17">
    <name type="scientific">Meripilus lineatus</name>
    <dbReference type="NCBI Taxonomy" id="2056292"/>
    <lineage>
        <taxon>Eukaryota</taxon>
        <taxon>Fungi</taxon>
        <taxon>Dikarya</taxon>
        <taxon>Basidiomycota</taxon>
        <taxon>Agaricomycotina</taxon>
        <taxon>Agaricomycetes</taxon>
        <taxon>Polyporales</taxon>
        <taxon>Meripilaceae</taxon>
        <taxon>Meripilus</taxon>
    </lineage>
</organism>
<reference evidence="16" key="1">
    <citation type="submission" date="2022-07" db="EMBL/GenBank/DDBJ databases">
        <title>Genome Sequence of Physisporinus lineatus.</title>
        <authorList>
            <person name="Buettner E."/>
        </authorList>
    </citation>
    <scope>NUCLEOTIDE SEQUENCE</scope>
    <source>
        <strain evidence="16">VT162</strain>
    </source>
</reference>
<name>A0AAD5V929_9APHY</name>
<dbReference type="CDD" id="cd11065">
    <property type="entry name" value="CYP64-like"/>
    <property type="match status" value="1"/>
</dbReference>
<keyword evidence="9 14" id="KW-0560">Oxidoreductase</keyword>
<sequence length="510" mass="57307">MPSLITLAFLVVSFLFVRCLWGRKASARLPPGPRPLPLLGNIHQLPKDHPQMAFAEWGKKYGGLVHAKIFGTSMLIINSINVARDLMDKRSSIYSGRPRFAFVAEMLGWENGIVVTDYNDNWRKQRRWMVEAFSKTALTNIRPILRRESCKALSSIMNSPQSWKEHIARYTGSAVLEIAYGHQATPEDGDFFEMSEKATVMTAEAGSAGGMLVDFFPLLKYYPLWLPGSGFKANALKVRSFVRKVVEIPFNNVKKQMAMGTAKPSLTTNLLEEAYRKGTLDEDEGDIRDAAAGLYGAGTETTNATMTTFILAMVIHQDVFKKVQEEIDRVVGQDRLPDVQDKDSLPYFKCVFLEVLRYLSPVPLGIPHKASKEDLYQGYLIPKDSFILGNIWAMAHDEETYSQPELFLPERFLEMDQSDGTILDPRTYTFGFGRRICPGKELAEESIFILISRIIATMNISRAKDEKGRDIVPSFDITSGLSCHPKPFDCVITPRSPRAIRLISEAALSN</sequence>
<dbReference type="GO" id="GO:0020037">
    <property type="term" value="F:heme binding"/>
    <property type="evidence" value="ECO:0007669"/>
    <property type="project" value="InterPro"/>
</dbReference>
<dbReference type="PROSITE" id="PS00086">
    <property type="entry name" value="CYTOCHROME_P450"/>
    <property type="match status" value="1"/>
</dbReference>
<evidence type="ECO:0000256" key="3">
    <source>
        <dbReference type="ARBA" id="ARBA00005179"/>
    </source>
</evidence>
<keyword evidence="6" id="KW-0812">Transmembrane</keyword>
<comment type="pathway">
    <text evidence="3">Secondary metabolite biosynthesis.</text>
</comment>
<evidence type="ECO:0000256" key="8">
    <source>
        <dbReference type="ARBA" id="ARBA00022989"/>
    </source>
</evidence>
<evidence type="ECO:0000256" key="1">
    <source>
        <dbReference type="ARBA" id="ARBA00001971"/>
    </source>
</evidence>
<dbReference type="EMBL" id="JANAWD010000049">
    <property type="protein sequence ID" value="KAJ3489257.1"/>
    <property type="molecule type" value="Genomic_DNA"/>
</dbReference>
<keyword evidence="8" id="KW-1133">Transmembrane helix</keyword>
<evidence type="ECO:0000256" key="13">
    <source>
        <dbReference type="PIRSR" id="PIRSR602401-1"/>
    </source>
</evidence>
<evidence type="ECO:0000256" key="9">
    <source>
        <dbReference type="ARBA" id="ARBA00023002"/>
    </source>
</evidence>
<accession>A0AAD5V929</accession>
<comment type="subcellular location">
    <subcellularLocation>
        <location evidence="2">Membrane</location>
        <topology evidence="2">Single-pass membrane protein</topology>
    </subcellularLocation>
</comment>
<dbReference type="SUPFAM" id="SSF48264">
    <property type="entry name" value="Cytochrome P450"/>
    <property type="match status" value="1"/>
</dbReference>
<dbReference type="GO" id="GO:0004497">
    <property type="term" value="F:monooxygenase activity"/>
    <property type="evidence" value="ECO:0007669"/>
    <property type="project" value="UniProtKB-KW"/>
</dbReference>
<keyword evidence="12" id="KW-0472">Membrane</keyword>
<proteinExistence type="inferred from homology"/>
<feature type="signal peptide" evidence="15">
    <location>
        <begin position="1"/>
        <end position="22"/>
    </location>
</feature>
<evidence type="ECO:0000256" key="5">
    <source>
        <dbReference type="ARBA" id="ARBA00022617"/>
    </source>
</evidence>
<dbReference type="InterPro" id="IPR002401">
    <property type="entry name" value="Cyt_P450_E_grp-I"/>
</dbReference>
<dbReference type="GO" id="GO:0016705">
    <property type="term" value="F:oxidoreductase activity, acting on paired donors, with incorporation or reduction of molecular oxygen"/>
    <property type="evidence" value="ECO:0007669"/>
    <property type="project" value="InterPro"/>
</dbReference>
<keyword evidence="5 13" id="KW-0349">Heme</keyword>
<dbReference type="PRINTS" id="PR00463">
    <property type="entry name" value="EP450I"/>
</dbReference>
<keyword evidence="15" id="KW-0732">Signal</keyword>
<dbReference type="InterPro" id="IPR001128">
    <property type="entry name" value="Cyt_P450"/>
</dbReference>
<evidence type="ECO:0000256" key="7">
    <source>
        <dbReference type="ARBA" id="ARBA00022723"/>
    </source>
</evidence>
<evidence type="ECO:0000256" key="6">
    <source>
        <dbReference type="ARBA" id="ARBA00022692"/>
    </source>
</evidence>
<gene>
    <name evidence="16" type="ORF">NLI96_g2254</name>
</gene>
<dbReference type="InterPro" id="IPR036396">
    <property type="entry name" value="Cyt_P450_sf"/>
</dbReference>
<keyword evidence="11 14" id="KW-0503">Monooxygenase</keyword>
<keyword evidence="10 13" id="KW-0408">Iron</keyword>
<dbReference type="PANTHER" id="PTHR46300:SF7">
    <property type="entry name" value="P450, PUTATIVE (EUROFUNG)-RELATED"/>
    <property type="match status" value="1"/>
</dbReference>
<evidence type="ECO:0000256" key="12">
    <source>
        <dbReference type="ARBA" id="ARBA00023136"/>
    </source>
</evidence>
<evidence type="ECO:0000256" key="10">
    <source>
        <dbReference type="ARBA" id="ARBA00023004"/>
    </source>
</evidence>
<evidence type="ECO:0000256" key="11">
    <source>
        <dbReference type="ARBA" id="ARBA00023033"/>
    </source>
</evidence>
<evidence type="ECO:0000256" key="15">
    <source>
        <dbReference type="SAM" id="SignalP"/>
    </source>
</evidence>
<evidence type="ECO:0000313" key="16">
    <source>
        <dbReference type="EMBL" id="KAJ3489257.1"/>
    </source>
</evidence>
<dbReference type="PRINTS" id="PR00385">
    <property type="entry name" value="P450"/>
</dbReference>
<feature type="binding site" description="axial binding residue" evidence="13">
    <location>
        <position position="437"/>
    </location>
    <ligand>
        <name>heme</name>
        <dbReference type="ChEBI" id="CHEBI:30413"/>
    </ligand>
    <ligandPart>
        <name>Fe</name>
        <dbReference type="ChEBI" id="CHEBI:18248"/>
    </ligandPart>
</feature>
<dbReference type="GO" id="GO:0005506">
    <property type="term" value="F:iron ion binding"/>
    <property type="evidence" value="ECO:0007669"/>
    <property type="project" value="InterPro"/>
</dbReference>
<dbReference type="Pfam" id="PF00067">
    <property type="entry name" value="p450"/>
    <property type="match status" value="1"/>
</dbReference>
<protein>
    <recommendedName>
        <fullName evidence="18">Cytochrome P450</fullName>
    </recommendedName>
</protein>
<evidence type="ECO:0000256" key="2">
    <source>
        <dbReference type="ARBA" id="ARBA00004167"/>
    </source>
</evidence>
<dbReference type="InterPro" id="IPR017972">
    <property type="entry name" value="Cyt_P450_CS"/>
</dbReference>
<dbReference type="InterPro" id="IPR050364">
    <property type="entry name" value="Cytochrome_P450_fung"/>
</dbReference>
<dbReference type="Proteomes" id="UP001212997">
    <property type="component" value="Unassembled WGS sequence"/>
</dbReference>
<keyword evidence="17" id="KW-1185">Reference proteome</keyword>
<comment type="cofactor">
    <cofactor evidence="1 13">
        <name>heme</name>
        <dbReference type="ChEBI" id="CHEBI:30413"/>
    </cofactor>
</comment>
<evidence type="ECO:0008006" key="18">
    <source>
        <dbReference type="Google" id="ProtNLM"/>
    </source>
</evidence>
<dbReference type="Gene3D" id="1.10.630.10">
    <property type="entry name" value="Cytochrome P450"/>
    <property type="match status" value="1"/>
</dbReference>
<comment type="similarity">
    <text evidence="4 14">Belongs to the cytochrome P450 family.</text>
</comment>
<evidence type="ECO:0000256" key="4">
    <source>
        <dbReference type="ARBA" id="ARBA00010617"/>
    </source>
</evidence>
<evidence type="ECO:0000256" key="14">
    <source>
        <dbReference type="RuleBase" id="RU000461"/>
    </source>
</evidence>
<feature type="chain" id="PRO_5042120400" description="Cytochrome P450" evidence="15">
    <location>
        <begin position="23"/>
        <end position="510"/>
    </location>
</feature>
<keyword evidence="7 13" id="KW-0479">Metal-binding</keyword>